<keyword evidence="4" id="KW-1015">Disulfide bond</keyword>
<dbReference type="Gene3D" id="1.20.58.1040">
    <property type="match status" value="1"/>
</dbReference>
<evidence type="ECO:0000256" key="2">
    <source>
        <dbReference type="ARBA" id="ARBA00022729"/>
    </source>
</evidence>
<reference evidence="9" key="1">
    <citation type="journal article" date="2018" name="DNA Res.">
        <title>Multiple hybrid de novo genome assembly of finger millet, an orphan allotetraploid crop.</title>
        <authorList>
            <person name="Hatakeyama M."/>
            <person name="Aluri S."/>
            <person name="Balachadran M.T."/>
            <person name="Sivarajan S.R."/>
            <person name="Patrignani A."/>
            <person name="Gruter S."/>
            <person name="Poveda L."/>
            <person name="Shimizu-Inatsugi R."/>
            <person name="Baeten J."/>
            <person name="Francoijs K.J."/>
            <person name="Nataraja K.N."/>
            <person name="Reddy Y.A.N."/>
            <person name="Phadnis S."/>
            <person name="Ravikumar R.L."/>
            <person name="Schlapbach R."/>
            <person name="Sreeman S.M."/>
            <person name="Shimizu K.K."/>
        </authorList>
    </citation>
    <scope>NUCLEOTIDE SEQUENCE</scope>
</reference>
<reference evidence="9" key="2">
    <citation type="submission" date="2021-12" db="EMBL/GenBank/DDBJ databases">
        <title>Resequencing data analysis of finger millet.</title>
        <authorList>
            <person name="Hatakeyama M."/>
            <person name="Aluri S."/>
            <person name="Balachadran M.T."/>
            <person name="Sivarajan S.R."/>
            <person name="Poveda L."/>
            <person name="Shimizu-Inatsugi R."/>
            <person name="Schlapbach R."/>
            <person name="Sreeman S.M."/>
            <person name="Shimizu K.K."/>
        </authorList>
    </citation>
    <scope>NUCLEOTIDE SEQUENCE</scope>
</reference>
<proteinExistence type="inferred from homology"/>
<keyword evidence="5" id="KW-0326">Glycosidase</keyword>
<dbReference type="AlphaFoldDB" id="A0AAV5CTB3"/>
<dbReference type="SMART" id="SM00768">
    <property type="entry name" value="X8"/>
    <property type="match status" value="1"/>
</dbReference>
<evidence type="ECO:0000256" key="7">
    <source>
        <dbReference type="SAM" id="SignalP"/>
    </source>
</evidence>
<evidence type="ECO:0000313" key="9">
    <source>
        <dbReference type="EMBL" id="GJN01296.1"/>
    </source>
</evidence>
<keyword evidence="10" id="KW-1185">Reference proteome</keyword>
<dbReference type="Gene3D" id="3.20.20.80">
    <property type="entry name" value="Glycosidases"/>
    <property type="match status" value="1"/>
</dbReference>
<dbReference type="GO" id="GO:0004553">
    <property type="term" value="F:hydrolase activity, hydrolyzing O-glycosyl compounds"/>
    <property type="evidence" value="ECO:0007669"/>
    <property type="project" value="InterPro"/>
</dbReference>
<dbReference type="Pfam" id="PF07983">
    <property type="entry name" value="X8"/>
    <property type="match status" value="1"/>
</dbReference>
<dbReference type="FunFam" id="1.20.58.1040:FF:000003">
    <property type="entry name" value="glucan endo-1,3-beta-glucosidase 7"/>
    <property type="match status" value="1"/>
</dbReference>
<protein>
    <recommendedName>
        <fullName evidence="8">X8 domain-containing protein</fullName>
    </recommendedName>
</protein>
<name>A0AAV5CTB3_ELECO</name>
<comment type="similarity">
    <text evidence="1 6">Belongs to the glycosyl hydrolase 17 family.</text>
</comment>
<evidence type="ECO:0000256" key="5">
    <source>
        <dbReference type="ARBA" id="ARBA00023295"/>
    </source>
</evidence>
<feature type="domain" description="X8" evidence="8">
    <location>
        <begin position="386"/>
        <end position="471"/>
    </location>
</feature>
<sequence>MVAGAVLILLPALLLLSVSATNGKSCSTCWPIKGLAVRNDEIIDYVCAGTAAGGGIGVIYGTRATSLPAPADVAQFLARETIVDRVRLLDADPAVLRALAETAAGLAVDVTVPNADVPRLTSMAFARRWVRDNVAPYLHTNMSSRIVVGEEVTTEANRTLLLSLVPAMHNLHTALLLHHHHHSLQQTRTMMIKAVLRFLRATGAPFMVTAYPFYGLTNDTLDLALFRPLMNNNAAVVVDEGSGGLRYTNMLDAQLDAVHSAMTKLGFGDVDVVVAQTGWPSAGEDWELGVGADLAREYNTKAIRHLGSGVGTPLMPNRTFHISIFSLFDENLKPGPVSERNFGIFRADMTPVYDLAGILAAPPDETGIIQHQEPVLRFRTTTPPRQWCVPKPAADELMLQDNIDFACAQDGVDCAAIRPGGICYEPDTVQGHAAYMNLYFQSKGRHAASDCDFGETGLVTTADPSYGSCKFT</sequence>
<feature type="chain" id="PRO_5043685936" description="X8 domain-containing protein" evidence="7">
    <location>
        <begin position="21"/>
        <end position="472"/>
    </location>
</feature>
<dbReference type="InterPro" id="IPR000490">
    <property type="entry name" value="Glyco_hydro_17"/>
</dbReference>
<keyword evidence="2 7" id="KW-0732">Signal</keyword>
<dbReference type="PANTHER" id="PTHR32227">
    <property type="entry name" value="GLUCAN ENDO-1,3-BETA-GLUCOSIDASE BG1-RELATED-RELATED"/>
    <property type="match status" value="1"/>
</dbReference>
<accession>A0AAV5CTB3</accession>
<organism evidence="9 10">
    <name type="scientific">Eleusine coracana subsp. coracana</name>
    <dbReference type="NCBI Taxonomy" id="191504"/>
    <lineage>
        <taxon>Eukaryota</taxon>
        <taxon>Viridiplantae</taxon>
        <taxon>Streptophyta</taxon>
        <taxon>Embryophyta</taxon>
        <taxon>Tracheophyta</taxon>
        <taxon>Spermatophyta</taxon>
        <taxon>Magnoliopsida</taxon>
        <taxon>Liliopsida</taxon>
        <taxon>Poales</taxon>
        <taxon>Poaceae</taxon>
        <taxon>PACMAD clade</taxon>
        <taxon>Chloridoideae</taxon>
        <taxon>Cynodonteae</taxon>
        <taxon>Eleusininae</taxon>
        <taxon>Eleusine</taxon>
    </lineage>
</organism>
<comment type="caution">
    <text evidence="9">The sequence shown here is derived from an EMBL/GenBank/DDBJ whole genome shotgun (WGS) entry which is preliminary data.</text>
</comment>
<dbReference type="SUPFAM" id="SSF51445">
    <property type="entry name" value="(Trans)glycosidases"/>
    <property type="match status" value="1"/>
</dbReference>
<evidence type="ECO:0000256" key="3">
    <source>
        <dbReference type="ARBA" id="ARBA00022801"/>
    </source>
</evidence>
<feature type="signal peptide" evidence="7">
    <location>
        <begin position="1"/>
        <end position="20"/>
    </location>
</feature>
<evidence type="ECO:0000256" key="6">
    <source>
        <dbReference type="RuleBase" id="RU004335"/>
    </source>
</evidence>
<dbReference type="InterPro" id="IPR044965">
    <property type="entry name" value="Glyco_hydro_17_plant"/>
</dbReference>
<gene>
    <name evidence="9" type="primary">ga18551</name>
    <name evidence="9" type="ORF">PR202_ga18551</name>
</gene>
<dbReference type="Proteomes" id="UP001054889">
    <property type="component" value="Unassembled WGS sequence"/>
</dbReference>
<dbReference type="GO" id="GO:0005975">
    <property type="term" value="P:carbohydrate metabolic process"/>
    <property type="evidence" value="ECO:0007669"/>
    <property type="project" value="InterPro"/>
</dbReference>
<dbReference type="InterPro" id="IPR012946">
    <property type="entry name" value="X8"/>
</dbReference>
<evidence type="ECO:0000313" key="10">
    <source>
        <dbReference type="Proteomes" id="UP001054889"/>
    </source>
</evidence>
<keyword evidence="3" id="KW-0378">Hydrolase</keyword>
<evidence type="ECO:0000256" key="1">
    <source>
        <dbReference type="ARBA" id="ARBA00008773"/>
    </source>
</evidence>
<dbReference type="Pfam" id="PF00332">
    <property type="entry name" value="Glyco_hydro_17"/>
    <property type="match status" value="1"/>
</dbReference>
<evidence type="ECO:0000256" key="4">
    <source>
        <dbReference type="ARBA" id="ARBA00023157"/>
    </source>
</evidence>
<evidence type="ECO:0000259" key="8">
    <source>
        <dbReference type="SMART" id="SM00768"/>
    </source>
</evidence>
<dbReference type="EMBL" id="BQKI01000009">
    <property type="protein sequence ID" value="GJN01296.1"/>
    <property type="molecule type" value="Genomic_DNA"/>
</dbReference>
<dbReference type="InterPro" id="IPR017853">
    <property type="entry name" value="GH"/>
</dbReference>